<keyword evidence="2" id="KW-0472">Membrane</keyword>
<keyword evidence="2" id="KW-0812">Transmembrane</keyword>
<feature type="region of interest" description="Disordered" evidence="1">
    <location>
        <begin position="143"/>
        <end position="175"/>
    </location>
</feature>
<sequence length="281" mass="30778">MDPHERTAFILAGLVETLLLIASVLGFVGAVVRKQLFTQIYAYFIYVHFFINVAVATYFIYVISHFSSTAETKLCDDTVKNSGAQSQCTGAFSDLKTIFIVVAVVVLLTELYGALIVARYVYQIKTEKLTTRHSRMTMLAQAGRSSGRSSMMPNFGSGPSDSGHYSALPGDQTDNISLIPKSPPTAEFNPYMNAEHPRFPSYATTSYGYDEVPAFEEGYGGGSWSHHEIAEDEKPLPQQEEDLDNASAPSQRDVKTAAGPSAHPEVDPLPQYAPSESSELR</sequence>
<organism evidence="3 4">
    <name type="scientific">Gymnopus androsaceus JB14</name>
    <dbReference type="NCBI Taxonomy" id="1447944"/>
    <lineage>
        <taxon>Eukaryota</taxon>
        <taxon>Fungi</taxon>
        <taxon>Dikarya</taxon>
        <taxon>Basidiomycota</taxon>
        <taxon>Agaricomycotina</taxon>
        <taxon>Agaricomycetes</taxon>
        <taxon>Agaricomycetidae</taxon>
        <taxon>Agaricales</taxon>
        <taxon>Marasmiineae</taxon>
        <taxon>Omphalotaceae</taxon>
        <taxon>Gymnopus</taxon>
    </lineage>
</organism>
<feature type="region of interest" description="Disordered" evidence="1">
    <location>
        <begin position="219"/>
        <end position="281"/>
    </location>
</feature>
<feature type="compositionally biased region" description="Polar residues" evidence="1">
    <location>
        <begin position="143"/>
        <end position="160"/>
    </location>
</feature>
<evidence type="ECO:0000313" key="4">
    <source>
        <dbReference type="Proteomes" id="UP000799118"/>
    </source>
</evidence>
<name>A0A6A4IVG5_9AGAR</name>
<evidence type="ECO:0000313" key="3">
    <source>
        <dbReference type="EMBL" id="KAE9411414.1"/>
    </source>
</evidence>
<dbReference type="AlphaFoldDB" id="A0A6A4IVG5"/>
<protein>
    <submittedName>
        <fullName evidence="3">Uncharacterized protein</fullName>
    </submittedName>
</protein>
<gene>
    <name evidence="3" type="ORF">BT96DRAFT_983164</name>
</gene>
<feature type="compositionally biased region" description="Basic and acidic residues" evidence="1">
    <location>
        <begin position="225"/>
        <end position="235"/>
    </location>
</feature>
<dbReference type="OrthoDB" id="3249582at2759"/>
<feature type="transmembrane region" description="Helical" evidence="2">
    <location>
        <begin position="98"/>
        <end position="122"/>
    </location>
</feature>
<reference evidence="3" key="1">
    <citation type="journal article" date="2019" name="Environ. Microbiol.">
        <title>Fungal ecological strategies reflected in gene transcription - a case study of two litter decomposers.</title>
        <authorList>
            <person name="Barbi F."/>
            <person name="Kohler A."/>
            <person name="Barry K."/>
            <person name="Baskaran P."/>
            <person name="Daum C."/>
            <person name="Fauchery L."/>
            <person name="Ihrmark K."/>
            <person name="Kuo A."/>
            <person name="LaButti K."/>
            <person name="Lipzen A."/>
            <person name="Morin E."/>
            <person name="Grigoriev I.V."/>
            <person name="Henrissat B."/>
            <person name="Lindahl B."/>
            <person name="Martin F."/>
        </authorList>
    </citation>
    <scope>NUCLEOTIDE SEQUENCE</scope>
    <source>
        <strain evidence="3">JB14</strain>
    </source>
</reference>
<dbReference type="Proteomes" id="UP000799118">
    <property type="component" value="Unassembled WGS sequence"/>
</dbReference>
<keyword evidence="4" id="KW-1185">Reference proteome</keyword>
<keyword evidence="2" id="KW-1133">Transmembrane helix</keyword>
<proteinExistence type="predicted"/>
<dbReference type="EMBL" id="ML769383">
    <property type="protein sequence ID" value="KAE9411414.1"/>
    <property type="molecule type" value="Genomic_DNA"/>
</dbReference>
<feature type="transmembrane region" description="Helical" evidence="2">
    <location>
        <begin position="40"/>
        <end position="63"/>
    </location>
</feature>
<evidence type="ECO:0000256" key="2">
    <source>
        <dbReference type="SAM" id="Phobius"/>
    </source>
</evidence>
<evidence type="ECO:0000256" key="1">
    <source>
        <dbReference type="SAM" id="MobiDB-lite"/>
    </source>
</evidence>
<feature type="transmembrane region" description="Helical" evidence="2">
    <location>
        <begin position="6"/>
        <end position="28"/>
    </location>
</feature>
<accession>A0A6A4IVG5</accession>